<evidence type="ECO:0000313" key="2">
    <source>
        <dbReference type="EMBL" id="EWS76497.1"/>
    </source>
</evidence>
<dbReference type="EMBL" id="GG662853">
    <property type="protein sequence ID" value="EWS76497.1"/>
    <property type="molecule type" value="Genomic_DNA"/>
</dbReference>
<dbReference type="GeneID" id="24437046"/>
<dbReference type="InParanoid" id="W7XFB1"/>
<dbReference type="AlphaFoldDB" id="W7XFB1"/>
<proteinExistence type="predicted"/>
<reference evidence="3" key="1">
    <citation type="journal article" date="2006" name="PLoS Biol.">
        <title>Macronuclear genome sequence of the ciliate Tetrahymena thermophila, a model eukaryote.</title>
        <authorList>
            <person name="Eisen J.A."/>
            <person name="Coyne R.S."/>
            <person name="Wu M."/>
            <person name="Wu D."/>
            <person name="Thiagarajan M."/>
            <person name="Wortman J.R."/>
            <person name="Badger J.H."/>
            <person name="Ren Q."/>
            <person name="Amedeo P."/>
            <person name="Jones K.M."/>
            <person name="Tallon L.J."/>
            <person name="Delcher A.L."/>
            <person name="Salzberg S.L."/>
            <person name="Silva J.C."/>
            <person name="Haas B.J."/>
            <person name="Majoros W.H."/>
            <person name="Farzad M."/>
            <person name="Carlton J.M."/>
            <person name="Smith R.K. Jr."/>
            <person name="Garg J."/>
            <person name="Pearlman R.E."/>
            <person name="Karrer K.M."/>
            <person name="Sun L."/>
            <person name="Manning G."/>
            <person name="Elde N.C."/>
            <person name="Turkewitz A.P."/>
            <person name="Asai D.J."/>
            <person name="Wilkes D.E."/>
            <person name="Wang Y."/>
            <person name="Cai H."/>
            <person name="Collins K."/>
            <person name="Stewart B.A."/>
            <person name="Lee S.R."/>
            <person name="Wilamowska K."/>
            <person name="Weinberg Z."/>
            <person name="Ruzzo W.L."/>
            <person name="Wloga D."/>
            <person name="Gaertig J."/>
            <person name="Frankel J."/>
            <person name="Tsao C.-C."/>
            <person name="Gorovsky M.A."/>
            <person name="Keeling P.J."/>
            <person name="Waller R.F."/>
            <person name="Patron N.J."/>
            <person name="Cherry J.M."/>
            <person name="Stover N.A."/>
            <person name="Krieger C.J."/>
            <person name="del Toro C."/>
            <person name="Ryder H.F."/>
            <person name="Williamson S.C."/>
            <person name="Barbeau R.A."/>
            <person name="Hamilton E.P."/>
            <person name="Orias E."/>
        </authorList>
    </citation>
    <scope>NUCLEOTIDE SEQUENCE [LARGE SCALE GENOMIC DNA]</scope>
    <source>
        <strain evidence="3">SB210</strain>
    </source>
</reference>
<evidence type="ECO:0000256" key="1">
    <source>
        <dbReference type="SAM" id="Phobius"/>
    </source>
</evidence>
<feature type="transmembrane region" description="Helical" evidence="1">
    <location>
        <begin position="20"/>
        <end position="38"/>
    </location>
</feature>
<dbReference type="Proteomes" id="UP000009168">
    <property type="component" value="Unassembled WGS sequence"/>
</dbReference>
<evidence type="ECO:0000313" key="3">
    <source>
        <dbReference type="Proteomes" id="UP000009168"/>
    </source>
</evidence>
<dbReference type="KEGG" id="tet:TTHERM_000058929"/>
<keyword evidence="1 2" id="KW-0812">Transmembrane</keyword>
<feature type="transmembrane region" description="Helical" evidence="1">
    <location>
        <begin position="153"/>
        <end position="172"/>
    </location>
</feature>
<sequence>MKNGVQQQQKQENNMHASHVFVFGEIFISLTLAFQQFLQQKYVGLVYPFRSVARIDQNLKELSQNIESILQNRKRSYYFQAELYQVFQRMNQFSFYCNFLIIFFNLQEEQKKEDYIKKLKVRYFKKQKRQIQNKQKIFLYLKNKLFSFQPNHIFNLFVLLFYFSFYKLQFMFFIQLELLIRMEISFCCLLSCIIFF</sequence>
<organism evidence="2 3">
    <name type="scientific">Tetrahymena thermophila (strain SB210)</name>
    <dbReference type="NCBI Taxonomy" id="312017"/>
    <lineage>
        <taxon>Eukaryota</taxon>
        <taxon>Sar</taxon>
        <taxon>Alveolata</taxon>
        <taxon>Ciliophora</taxon>
        <taxon>Intramacronucleata</taxon>
        <taxon>Oligohymenophorea</taxon>
        <taxon>Hymenostomatida</taxon>
        <taxon>Tetrahymenina</taxon>
        <taxon>Tetrahymenidae</taxon>
        <taxon>Tetrahymena</taxon>
    </lineage>
</organism>
<name>W7XFB1_TETTS</name>
<accession>W7XFB1</accession>
<keyword evidence="3" id="KW-1185">Reference proteome</keyword>
<dbReference type="RefSeq" id="XP_012650968.1">
    <property type="nucleotide sequence ID" value="XM_012795514.1"/>
</dbReference>
<keyword evidence="1" id="KW-0472">Membrane</keyword>
<gene>
    <name evidence="2" type="ORF">TTHERM_000058929</name>
</gene>
<keyword evidence="1" id="KW-1133">Transmembrane helix</keyword>
<protein>
    <submittedName>
        <fullName evidence="2">Transmembrane protein, putative</fullName>
    </submittedName>
</protein>